<keyword evidence="11" id="KW-0418">Kinase</keyword>
<comment type="cofactor">
    <cofactor evidence="1">
        <name>Mg(2+)</name>
        <dbReference type="ChEBI" id="CHEBI:18420"/>
    </cofactor>
</comment>
<evidence type="ECO:0000259" key="22">
    <source>
        <dbReference type="PROSITE" id="PS50011"/>
    </source>
</evidence>
<dbReference type="GO" id="GO:0005524">
    <property type="term" value="F:ATP binding"/>
    <property type="evidence" value="ECO:0007669"/>
    <property type="project" value="UniProtKB-UniRule"/>
</dbReference>
<dbReference type="InterPro" id="IPR000719">
    <property type="entry name" value="Prot_kinase_dom"/>
</dbReference>
<feature type="domain" description="UBA" evidence="23">
    <location>
        <begin position="145"/>
        <end position="190"/>
    </location>
</feature>
<evidence type="ECO:0000259" key="23">
    <source>
        <dbReference type="PROSITE" id="PS50030"/>
    </source>
</evidence>
<reference evidence="26 27" key="1">
    <citation type="submission" date="2015-01" db="EMBL/GenBank/DDBJ databases">
        <title>Evolution of Trichinella species and genotypes.</title>
        <authorList>
            <person name="Korhonen P.K."/>
            <person name="Edoardo P."/>
            <person name="Giuseppe L.R."/>
            <person name="Gasser R.B."/>
        </authorList>
    </citation>
    <scope>NUCLEOTIDE SEQUENCE [LARGE SCALE GENOMIC DNA]</scope>
    <source>
        <strain evidence="26">ISS1029</strain>
    </source>
</reference>
<evidence type="ECO:0000256" key="12">
    <source>
        <dbReference type="ARBA" id="ARBA00022840"/>
    </source>
</evidence>
<dbReference type="GO" id="GO:0106310">
    <property type="term" value="F:protein serine kinase activity"/>
    <property type="evidence" value="ECO:0007669"/>
    <property type="project" value="RHEA"/>
</dbReference>
<dbReference type="InterPro" id="IPR011009">
    <property type="entry name" value="Kinase-like_dom_sf"/>
</dbReference>
<dbReference type="SUPFAM" id="SSF56112">
    <property type="entry name" value="Protein kinase-like (PK-like)"/>
    <property type="match status" value="1"/>
</dbReference>
<keyword evidence="12 18" id="KW-0067">ATP-binding</keyword>
<dbReference type="EMBL" id="JYDP01000034">
    <property type="protein sequence ID" value="KRZ13163.1"/>
    <property type="molecule type" value="Genomic_DNA"/>
</dbReference>
<dbReference type="GO" id="GO:0071944">
    <property type="term" value="C:cell periphery"/>
    <property type="evidence" value="ECO:0007669"/>
    <property type="project" value="UniProtKB-ARBA"/>
</dbReference>
<evidence type="ECO:0000256" key="14">
    <source>
        <dbReference type="ARBA" id="ARBA00047899"/>
    </source>
</evidence>
<keyword evidence="4" id="KW-0963">Cytoplasm</keyword>
<dbReference type="AlphaFoldDB" id="A0A0V1HR14"/>
<evidence type="ECO:0000256" key="3">
    <source>
        <dbReference type="ARBA" id="ARBA00009897"/>
    </source>
</evidence>
<evidence type="ECO:0000313" key="27">
    <source>
        <dbReference type="Proteomes" id="UP000055024"/>
    </source>
</evidence>
<evidence type="ECO:0000256" key="10">
    <source>
        <dbReference type="ARBA" id="ARBA00022741"/>
    </source>
</evidence>
<dbReference type="STRING" id="268475.A0A0V1HR14"/>
<evidence type="ECO:0000256" key="15">
    <source>
        <dbReference type="ARBA" id="ARBA00048679"/>
    </source>
</evidence>
<evidence type="ECO:0000256" key="6">
    <source>
        <dbReference type="ARBA" id="ARBA00022553"/>
    </source>
</evidence>
<dbReference type="PROSITE" id="PS50011">
    <property type="entry name" value="PROTEIN_KINASE_DOM"/>
    <property type="match status" value="1"/>
</dbReference>
<evidence type="ECO:0000256" key="7">
    <source>
        <dbReference type="ARBA" id="ARBA00022598"/>
    </source>
</evidence>
<protein>
    <recommendedName>
        <fullName evidence="20">Glutamine synthetase</fullName>
        <ecNumber evidence="20">6.3.1.2</ecNumber>
    </recommendedName>
</protein>
<keyword evidence="13" id="KW-0460">Magnesium</keyword>
<dbReference type="InterPro" id="IPR014746">
    <property type="entry name" value="Gln_synth/guanido_kin_cat_dom"/>
</dbReference>
<evidence type="ECO:0000256" key="20">
    <source>
        <dbReference type="RuleBase" id="RU004356"/>
    </source>
</evidence>
<evidence type="ECO:0000256" key="18">
    <source>
        <dbReference type="PROSITE-ProRule" id="PRU10141"/>
    </source>
</evidence>
<name>A0A0V1HR14_9BILA</name>
<evidence type="ECO:0000259" key="24">
    <source>
        <dbReference type="PROSITE" id="PS51986"/>
    </source>
</evidence>
<dbReference type="GO" id="GO:0006542">
    <property type="term" value="P:glutamine biosynthetic process"/>
    <property type="evidence" value="ECO:0007669"/>
    <property type="project" value="InterPro"/>
</dbReference>
<dbReference type="PROSITE" id="PS00180">
    <property type="entry name" value="GLNA_1"/>
    <property type="match status" value="1"/>
</dbReference>
<dbReference type="Gene3D" id="3.10.20.70">
    <property type="entry name" value="Glutamine synthetase, N-terminal domain"/>
    <property type="match status" value="1"/>
</dbReference>
<feature type="domain" description="Protein kinase" evidence="22">
    <location>
        <begin position="470"/>
        <end position="799"/>
    </location>
</feature>
<keyword evidence="10 18" id="KW-0547">Nucleotide-binding</keyword>
<dbReference type="OrthoDB" id="2156623at2759"/>
<evidence type="ECO:0000256" key="8">
    <source>
        <dbReference type="ARBA" id="ARBA00022679"/>
    </source>
</evidence>
<evidence type="ECO:0000313" key="26">
    <source>
        <dbReference type="EMBL" id="KRZ13163.1"/>
    </source>
</evidence>
<dbReference type="Pfam" id="PF00120">
    <property type="entry name" value="Gln-synt_C"/>
    <property type="match status" value="1"/>
</dbReference>
<dbReference type="FunFam" id="3.30.200.20:FF:000391">
    <property type="entry name" value="Large tumor suppressor kinase 1"/>
    <property type="match status" value="1"/>
</dbReference>
<comment type="catalytic activity">
    <reaction evidence="14">
        <text>L-threonyl-[protein] + ATP = O-phospho-L-threonyl-[protein] + ADP + H(+)</text>
        <dbReference type="Rhea" id="RHEA:46608"/>
        <dbReference type="Rhea" id="RHEA-COMP:11060"/>
        <dbReference type="Rhea" id="RHEA-COMP:11605"/>
        <dbReference type="ChEBI" id="CHEBI:15378"/>
        <dbReference type="ChEBI" id="CHEBI:30013"/>
        <dbReference type="ChEBI" id="CHEBI:30616"/>
        <dbReference type="ChEBI" id="CHEBI:61977"/>
        <dbReference type="ChEBI" id="CHEBI:456216"/>
        <dbReference type="EC" id="2.7.11.1"/>
    </reaction>
</comment>
<feature type="region of interest" description="Disordered" evidence="21">
    <location>
        <begin position="1"/>
        <end position="45"/>
    </location>
</feature>
<dbReference type="SUPFAM" id="SSF46934">
    <property type="entry name" value="UBA-like"/>
    <property type="match status" value="1"/>
</dbReference>
<feature type="region of interest" description="Disordered" evidence="21">
    <location>
        <begin position="345"/>
        <end position="370"/>
    </location>
</feature>
<dbReference type="FunFam" id="1.10.510.10:FF:000024">
    <property type="entry name" value="Probable serine/threonine-protein kinase cot-1"/>
    <property type="match status" value="1"/>
</dbReference>
<dbReference type="GO" id="GO:0004674">
    <property type="term" value="F:protein serine/threonine kinase activity"/>
    <property type="evidence" value="ECO:0007669"/>
    <property type="project" value="UniProtKB-KW"/>
</dbReference>
<dbReference type="InterPro" id="IPR009060">
    <property type="entry name" value="UBA-like_sf"/>
</dbReference>
<dbReference type="Proteomes" id="UP000055024">
    <property type="component" value="Unassembled WGS sequence"/>
</dbReference>
<feature type="domain" description="GS beta-grasp" evidence="24">
    <location>
        <begin position="889"/>
        <end position="963"/>
    </location>
</feature>
<evidence type="ECO:0000256" key="13">
    <source>
        <dbReference type="ARBA" id="ARBA00022842"/>
    </source>
</evidence>
<dbReference type="PROSITE" id="PS00181">
    <property type="entry name" value="GLNA_ATP"/>
    <property type="match status" value="1"/>
</dbReference>
<dbReference type="Gene3D" id="3.30.200.20">
    <property type="entry name" value="Phosphorylase Kinase, domain 1"/>
    <property type="match status" value="1"/>
</dbReference>
<evidence type="ECO:0000256" key="16">
    <source>
        <dbReference type="ARBA" id="ARBA00049436"/>
    </source>
</evidence>
<feature type="compositionally biased region" description="Polar residues" evidence="21">
    <location>
        <begin position="21"/>
        <end position="38"/>
    </location>
</feature>
<comment type="catalytic activity">
    <reaction evidence="16 20">
        <text>L-glutamate + NH4(+) + ATP = L-glutamine + ADP + phosphate + H(+)</text>
        <dbReference type="Rhea" id="RHEA:16169"/>
        <dbReference type="ChEBI" id="CHEBI:15378"/>
        <dbReference type="ChEBI" id="CHEBI:28938"/>
        <dbReference type="ChEBI" id="CHEBI:29985"/>
        <dbReference type="ChEBI" id="CHEBI:30616"/>
        <dbReference type="ChEBI" id="CHEBI:43474"/>
        <dbReference type="ChEBI" id="CHEBI:58359"/>
        <dbReference type="ChEBI" id="CHEBI:456216"/>
        <dbReference type="EC" id="6.3.1.2"/>
    </reaction>
</comment>
<dbReference type="Pfam" id="PF00069">
    <property type="entry name" value="Pkinase"/>
    <property type="match status" value="2"/>
</dbReference>
<dbReference type="PANTHER" id="PTHR20852:SF57">
    <property type="entry name" value="GLUTAMINE SYNTHETASE 2 CYTOPLASMIC"/>
    <property type="match status" value="1"/>
</dbReference>
<dbReference type="InterPro" id="IPR008146">
    <property type="entry name" value="Gln_synth_cat_dom"/>
</dbReference>
<evidence type="ECO:0000259" key="25">
    <source>
        <dbReference type="PROSITE" id="PS51987"/>
    </source>
</evidence>
<dbReference type="InterPro" id="IPR015940">
    <property type="entry name" value="UBA"/>
</dbReference>
<organism evidence="26 27">
    <name type="scientific">Trichinella zimbabwensis</name>
    <dbReference type="NCBI Taxonomy" id="268475"/>
    <lineage>
        <taxon>Eukaryota</taxon>
        <taxon>Metazoa</taxon>
        <taxon>Ecdysozoa</taxon>
        <taxon>Nematoda</taxon>
        <taxon>Enoplea</taxon>
        <taxon>Dorylaimia</taxon>
        <taxon>Trichinellida</taxon>
        <taxon>Trichinellidae</taxon>
        <taxon>Trichinella</taxon>
    </lineage>
</organism>
<dbReference type="PANTHER" id="PTHR20852">
    <property type="entry name" value="GLUTAMINE SYNTHETASE"/>
    <property type="match status" value="1"/>
</dbReference>
<comment type="similarity">
    <text evidence="3 17 19">Belongs to the glutamine synthetase family.</text>
</comment>
<keyword evidence="9" id="KW-0479">Metal-binding</keyword>
<dbReference type="InterPro" id="IPR027303">
    <property type="entry name" value="Gln_synth_gly_rich_site"/>
</dbReference>
<evidence type="ECO:0000256" key="11">
    <source>
        <dbReference type="ARBA" id="ARBA00022777"/>
    </source>
</evidence>
<dbReference type="InterPro" id="IPR008271">
    <property type="entry name" value="Ser/Thr_kinase_AS"/>
</dbReference>
<accession>A0A0V1HR14</accession>
<evidence type="ECO:0000256" key="19">
    <source>
        <dbReference type="RuleBase" id="RU000384"/>
    </source>
</evidence>
<keyword evidence="27" id="KW-1185">Reference proteome</keyword>
<gene>
    <name evidence="26" type="ORF">T11_3746</name>
</gene>
<proteinExistence type="inferred from homology"/>
<comment type="subcellular location">
    <subcellularLocation>
        <location evidence="2">Cytoplasm</location>
    </subcellularLocation>
</comment>
<feature type="region of interest" description="Disordered" evidence="21">
    <location>
        <begin position="117"/>
        <end position="138"/>
    </location>
</feature>
<dbReference type="GO" id="GO:0046872">
    <property type="term" value="F:metal ion binding"/>
    <property type="evidence" value="ECO:0007669"/>
    <property type="project" value="UniProtKB-KW"/>
</dbReference>
<sequence length="1220" mass="136976">MAEHADPQQPFVRLRRRLNDTDTSIGQQQPNAPPTGSSACPRMGRVPLAPSAASCLQSGSQPSPVSLFQPANDHADVLPGTKSGRCGHKEALMEIRRSLLPYDNALQLSTQAQRQLGRALARSPYTPSGGAAPSAETNNAKYATPAGQQRPVDMLESLVQIGFDKHSAWQALKTTHCSGLYNAVDFLLKSKNAYAAGAPVGATGARFVVTQNRCEPQTSITTTTSTTMLSNNLPMVSTQRCAVEPIRCKPNANYSVFPQAAVEDSASTKPWARNLPHYTKRNLPATTSTACWNALAPNDDYNQRTSAQMASDFSTKAPDAEYIENLCRRANDLLLASKNVYSNTGGGSGSSSLNNCGDFGNSNTKGSKKIKKRCESPLPEGLEKRLLQNGAGSSAVKQCTAKAFRFFMEQHVENVVKVYKERVNRRMQIEQEMARANFPVQIQCQMRKLLAQKESSYLRLKRQKMAPSMFERLKTIGVGAFGEVVLVRRKDTDTLFAMKVLRKFDVLKRNQAAHVKAERDILSEADNEWVVKLYYSFQDRDSLFFIMEYIPGGDMMTLLIKKGIFSEDLARFYIAELVCAVESVHRLGFIHRDIKPDNILIDRDGHIKLTDFGLCTGLRWTHDRKYYRDGQPDDEQEVDYDDWCSVGLGTSSPHDQVLVLRQQKQHQHRKALSLVGTPNYIAPEVLLRTGYTRLCDWWSVGVILYEMVVGQPPFLADTPEQTQAKVINWRQCLHIPVEAHLSVEVVDLILRLCCSVEHRLAASTGKICDAWRHLTSRKYCTPPTRRISTPSTTEVSPGWSRSIQTAAPLWTIMRFMNSLFDAFSTATVEVVWYCVVHRHGRVLLCRLETSRQTLLNELYEAFLFCCKLFYYNSNMAFTLTLTSSNPKQTLANYMKLPQGDKVQAMYIWIDGTELPVWNFDGSSTLQAEGSNADVYLHPVAMYNDPFRLGKNKLVLCETYKYNKQPTASNKRFSCVEAMTKAHDFEPWFGIEQEYTLLDLDRHPMRWPKLGFPPPQGPYYCGVGADRVFGRDILEAHYRAMLYAGLNVSGTNAEVMPAQWEFQIGPCSGIEAADQLWIARFLLHRVAEDFNVVVSLDPKPIPGEWNGAGAHCNFSTKQMRMPGGLKYIEEGVELLSKRHDKHIRMYDPKGGKDNERRLVGRLETSSLTDFSAGVAHRGASVRIPRHVADEGYGYLEDRRPASNCDPYSVTEALVRTICLRE</sequence>
<keyword evidence="8" id="KW-0808">Transferase</keyword>
<evidence type="ECO:0000256" key="5">
    <source>
        <dbReference type="ARBA" id="ARBA00022527"/>
    </source>
</evidence>
<dbReference type="Gene3D" id="1.10.510.10">
    <property type="entry name" value="Transferase(Phosphotransferase) domain 1"/>
    <property type="match status" value="2"/>
</dbReference>
<evidence type="ECO:0000256" key="21">
    <source>
        <dbReference type="SAM" id="MobiDB-lite"/>
    </source>
</evidence>
<dbReference type="GO" id="GO:0007010">
    <property type="term" value="P:cytoskeleton organization"/>
    <property type="evidence" value="ECO:0007669"/>
    <property type="project" value="UniProtKB-ARBA"/>
</dbReference>
<keyword evidence="6" id="KW-0597">Phosphoprotein</keyword>
<feature type="domain" description="GS catalytic" evidence="25">
    <location>
        <begin position="970"/>
        <end position="1220"/>
    </location>
</feature>
<evidence type="ECO:0000256" key="2">
    <source>
        <dbReference type="ARBA" id="ARBA00004496"/>
    </source>
</evidence>
<dbReference type="GO" id="GO:0005737">
    <property type="term" value="C:cytoplasm"/>
    <property type="evidence" value="ECO:0007669"/>
    <property type="project" value="UniProtKB-SubCell"/>
</dbReference>
<dbReference type="PROSITE" id="PS50030">
    <property type="entry name" value="UBA"/>
    <property type="match status" value="1"/>
</dbReference>
<dbReference type="GO" id="GO:0004356">
    <property type="term" value="F:glutamine synthetase activity"/>
    <property type="evidence" value="ECO:0007669"/>
    <property type="project" value="UniProtKB-EC"/>
</dbReference>
<dbReference type="InterPro" id="IPR008147">
    <property type="entry name" value="Gln_synt_N"/>
</dbReference>
<dbReference type="SUPFAM" id="SSF54368">
    <property type="entry name" value="Glutamine synthetase, N-terminal domain"/>
    <property type="match status" value="1"/>
</dbReference>
<evidence type="ECO:0000256" key="17">
    <source>
        <dbReference type="PROSITE-ProRule" id="PRU01330"/>
    </source>
</evidence>
<dbReference type="SMART" id="SM00220">
    <property type="entry name" value="S_TKc"/>
    <property type="match status" value="1"/>
</dbReference>
<dbReference type="Gene3D" id="3.30.590.10">
    <property type="entry name" value="Glutamine synthetase/guanido kinase, catalytic domain"/>
    <property type="match status" value="1"/>
</dbReference>
<dbReference type="InterPro" id="IPR027302">
    <property type="entry name" value="Gln_synth_N_conserv_site"/>
</dbReference>
<dbReference type="SUPFAM" id="SSF55931">
    <property type="entry name" value="Glutamine synthetase/guanido kinase"/>
    <property type="match status" value="1"/>
</dbReference>
<dbReference type="FunFam" id="3.30.590.10:FF:000011">
    <property type="entry name" value="Glutamine synthetase"/>
    <property type="match status" value="1"/>
</dbReference>
<evidence type="ECO:0000256" key="9">
    <source>
        <dbReference type="ARBA" id="ARBA00022723"/>
    </source>
</evidence>
<keyword evidence="5" id="KW-0723">Serine/threonine-protein kinase</keyword>
<comment type="catalytic activity">
    <reaction evidence="15">
        <text>L-seryl-[protein] + ATP = O-phospho-L-seryl-[protein] + ADP + H(+)</text>
        <dbReference type="Rhea" id="RHEA:17989"/>
        <dbReference type="Rhea" id="RHEA-COMP:9863"/>
        <dbReference type="Rhea" id="RHEA-COMP:11604"/>
        <dbReference type="ChEBI" id="CHEBI:15378"/>
        <dbReference type="ChEBI" id="CHEBI:29999"/>
        <dbReference type="ChEBI" id="CHEBI:30616"/>
        <dbReference type="ChEBI" id="CHEBI:83421"/>
        <dbReference type="ChEBI" id="CHEBI:456216"/>
        <dbReference type="EC" id="2.7.11.1"/>
    </reaction>
</comment>
<evidence type="ECO:0000256" key="4">
    <source>
        <dbReference type="ARBA" id="ARBA00022490"/>
    </source>
</evidence>
<dbReference type="PROSITE" id="PS00108">
    <property type="entry name" value="PROTEIN_KINASE_ST"/>
    <property type="match status" value="1"/>
</dbReference>
<evidence type="ECO:0000256" key="1">
    <source>
        <dbReference type="ARBA" id="ARBA00001946"/>
    </source>
</evidence>
<dbReference type="EC" id="6.3.1.2" evidence="20"/>
<dbReference type="PROSITE" id="PS51986">
    <property type="entry name" value="GS_BETA_GRASP"/>
    <property type="match status" value="1"/>
</dbReference>
<dbReference type="InterPro" id="IPR050292">
    <property type="entry name" value="Glutamine_Synthetase"/>
</dbReference>
<dbReference type="InterPro" id="IPR036651">
    <property type="entry name" value="Gln_synt_N_sf"/>
</dbReference>
<keyword evidence="7 20" id="KW-0436">Ligase</keyword>
<feature type="binding site" evidence="18">
    <location>
        <position position="499"/>
    </location>
    <ligand>
        <name>ATP</name>
        <dbReference type="ChEBI" id="CHEBI:30616"/>
    </ligand>
</feature>
<dbReference type="SMART" id="SM01230">
    <property type="entry name" value="Gln-synt_C"/>
    <property type="match status" value="1"/>
</dbReference>
<dbReference type="InterPro" id="IPR017441">
    <property type="entry name" value="Protein_kinase_ATP_BS"/>
</dbReference>
<dbReference type="PROSITE" id="PS00107">
    <property type="entry name" value="PROTEIN_KINASE_ATP"/>
    <property type="match status" value="1"/>
</dbReference>
<dbReference type="PROSITE" id="PS51987">
    <property type="entry name" value="GS_CATALYTIC"/>
    <property type="match status" value="1"/>
</dbReference>
<dbReference type="GO" id="GO:1900181">
    <property type="term" value="P:negative regulation of protein localization to nucleus"/>
    <property type="evidence" value="ECO:0007669"/>
    <property type="project" value="UniProtKB-ARBA"/>
</dbReference>
<comment type="caution">
    <text evidence="26">The sequence shown here is derived from an EMBL/GenBank/DDBJ whole genome shotgun (WGS) entry which is preliminary data.</text>
</comment>